<name>A0A919W0F6_9ACTN</name>
<evidence type="ECO:0000313" key="1">
    <source>
        <dbReference type="EMBL" id="GIM91232.1"/>
    </source>
</evidence>
<organism evidence="1 2">
    <name type="scientific">Paractinoplanes toevensis</name>
    <dbReference type="NCBI Taxonomy" id="571911"/>
    <lineage>
        <taxon>Bacteria</taxon>
        <taxon>Bacillati</taxon>
        <taxon>Actinomycetota</taxon>
        <taxon>Actinomycetes</taxon>
        <taxon>Micromonosporales</taxon>
        <taxon>Micromonosporaceae</taxon>
        <taxon>Paractinoplanes</taxon>
    </lineage>
</organism>
<dbReference type="EMBL" id="BOQN01000041">
    <property type="protein sequence ID" value="GIM91232.1"/>
    <property type="molecule type" value="Genomic_DNA"/>
</dbReference>
<reference evidence="1 2" key="1">
    <citation type="submission" date="2021-03" db="EMBL/GenBank/DDBJ databases">
        <title>Whole genome shotgun sequence of Actinoplanes toevensis NBRC 105298.</title>
        <authorList>
            <person name="Komaki H."/>
            <person name="Tamura T."/>
        </authorList>
    </citation>
    <scope>NUCLEOTIDE SEQUENCE [LARGE SCALE GENOMIC DNA]</scope>
    <source>
        <strain evidence="1 2">NBRC 105298</strain>
    </source>
</reference>
<proteinExistence type="predicted"/>
<dbReference type="Proteomes" id="UP000677082">
    <property type="component" value="Unassembled WGS sequence"/>
</dbReference>
<comment type="caution">
    <text evidence="1">The sequence shown here is derived from an EMBL/GenBank/DDBJ whole genome shotgun (WGS) entry which is preliminary data.</text>
</comment>
<evidence type="ECO:0000313" key="2">
    <source>
        <dbReference type="Proteomes" id="UP000677082"/>
    </source>
</evidence>
<gene>
    <name evidence="1" type="ORF">Ato02nite_030250</name>
</gene>
<dbReference type="AlphaFoldDB" id="A0A919W0F6"/>
<keyword evidence="2" id="KW-1185">Reference proteome</keyword>
<dbReference type="RefSeq" id="WP_213007143.1">
    <property type="nucleotide sequence ID" value="NZ_BOQN01000041.1"/>
</dbReference>
<accession>A0A919W0F6</accession>
<sequence length="153" mass="16500">MKWRTPLTSVALIGLTLVTVGPPSQSEFDAAQLTLTGHDGHAPSRFSVEGTPIKGLYPGAVRSIRLTVVNPERSALRIERLTGRVVATTRRGCPVSGLRVTGYEGKLPVRVQARGRTRLPGVLVVAMPRNTTPKCAETRFTIEFQAVGTKVGR</sequence>
<protein>
    <submittedName>
        <fullName evidence="1">Uncharacterized protein</fullName>
    </submittedName>
</protein>